<sequence length="1069" mass="122099">MDYDGSITPPLSDDEDCSEKLESSPVLRKKPRHDVKALSPKTLLNTSCGNIEVNNYKNENAEEHFYHENITIVDRKSLFRNERDITRSFYKGMMNLRDLRDSESKQKCDEVDYLVSLLTDINEYVLSDINQDDVTCILRMLCMLCNESSSIMNCTNIPAYRNAVKKFVQSNKPTFLHMCDSQKFISFFHMYTKIHTCLMEVISVILDKFSMLSLEVLHFNGHSLNEFVGIKQQICNKVVLDLLSASENLFNQLVGKENNTHSAWRLLYSKCPFPCECFQDFFKNKVAKLLEEQQFWIILNTHLTNIIQNSQASTNEAIGLTSGIKCNNISTSLSFVWWWMGEMPYTSNVTSSHSLIIRLVRLSLRNCESEDETLMFHLLCYRDIIKSVRKAASMSTWSTTELAPFYLLWHHYSQKFLLPKPKSSGTSSTNINHYLTRNISLDRWLSDCQNLINFHSSNTSECEVDSFSVFLSIVATIAGENNGEVWGQIRSRLLSRIPVSAVKHANEQGLQRLFSLLLVLLLTLPKEDAADALTEWFELSENCLLACGKSSFFTQKLLITGFYAVIYFCNEKEISFLMVAKKVAKNFSQICRLLISDVKASQHQEIWKLFTSYVECLVTIMQCSSSYSLGQIEFVPPNSISCVTEKCRPHEAIFIATSASEILLSIRQQVERNKVCTNTKALFILIGTEILPWCRRVSGTHDEQTNSCVLEIIYNMTKISQQLCDKDDVSPVSFSNLWKFFASEGKVDATLRCQYMCKILTDRSLGGSLFSEAVEEWTIQGWIKSCYILPDEKLTKLNREVGKLQMIQKICPSSDVSFHLKILTASLSDKFQKSSKFLERVTWSGMASKFFMPTVDTAVRVLKTPAIDATTVMCTYCAVGRIMQDCTHMLFSNGKPSYVSKIVESFVLSSKCTPYMNTSLLHTLHKFVIGLLKLGNKSLYLQKTVRDIFKLHLTRWPCFTSVGKTGLKHPSPFLKVILHMSVTSDDQDWFIKQLHMYSTNDSSAEKLTVIVEILHYWLVVHLKGELETSKIDSVECFIPLLQQARIQLRTNQASVDKTNTLLNLIRNNS</sequence>
<evidence type="ECO:0000256" key="1">
    <source>
        <dbReference type="SAM" id="MobiDB-lite"/>
    </source>
</evidence>
<protein>
    <submittedName>
        <fullName evidence="2">Uncharacterized protein LOC100175133</fullName>
    </submittedName>
</protein>
<dbReference type="EMBL" id="LR786352">
    <property type="protein sequence ID" value="CAB3260355.1"/>
    <property type="molecule type" value="mRNA"/>
</dbReference>
<organism evidence="2">
    <name type="scientific">Phallusia mammillata</name>
    <dbReference type="NCBI Taxonomy" id="59560"/>
    <lineage>
        <taxon>Eukaryota</taxon>
        <taxon>Metazoa</taxon>
        <taxon>Chordata</taxon>
        <taxon>Tunicata</taxon>
        <taxon>Ascidiacea</taxon>
        <taxon>Phlebobranchia</taxon>
        <taxon>Ascidiidae</taxon>
        <taxon>Phallusia</taxon>
    </lineage>
</organism>
<proteinExistence type="evidence at transcript level"/>
<gene>
    <name evidence="2" type="primary">LOC100175133</name>
</gene>
<feature type="region of interest" description="Disordered" evidence="1">
    <location>
        <begin position="1"/>
        <end position="24"/>
    </location>
</feature>
<reference evidence="2" key="1">
    <citation type="submission" date="2020-04" db="EMBL/GenBank/DDBJ databases">
        <authorList>
            <person name="Neveu A P."/>
        </authorList>
    </citation>
    <scope>NUCLEOTIDE SEQUENCE</scope>
    <source>
        <tissue evidence="2">Whole embryo</tissue>
    </source>
</reference>
<dbReference type="AlphaFoldDB" id="A0A6F9DFI3"/>
<name>A0A6F9DFI3_9ASCI</name>
<evidence type="ECO:0000313" key="2">
    <source>
        <dbReference type="EMBL" id="CAB3260355.1"/>
    </source>
</evidence>
<accession>A0A6F9DFI3</accession>